<dbReference type="Proteomes" id="UP000663891">
    <property type="component" value="Unassembled WGS sequence"/>
</dbReference>
<dbReference type="InterPro" id="IPR001279">
    <property type="entry name" value="Metallo-B-lactamas"/>
</dbReference>
<dbReference type="SMART" id="SM00849">
    <property type="entry name" value="Lactamase_B"/>
    <property type="match status" value="1"/>
</dbReference>
<evidence type="ECO:0000313" key="4">
    <source>
        <dbReference type="Proteomes" id="UP000663891"/>
    </source>
</evidence>
<dbReference type="AlphaFoldDB" id="A0A815R5U1"/>
<proteinExistence type="predicted"/>
<dbReference type="OrthoDB" id="10023422at2759"/>
<dbReference type="SUPFAM" id="SSF56281">
    <property type="entry name" value="Metallo-hydrolase/oxidoreductase"/>
    <property type="match status" value="1"/>
</dbReference>
<evidence type="ECO:0000259" key="2">
    <source>
        <dbReference type="SMART" id="SM00849"/>
    </source>
</evidence>
<organism evidence="3 4">
    <name type="scientific">Adineta steineri</name>
    <dbReference type="NCBI Taxonomy" id="433720"/>
    <lineage>
        <taxon>Eukaryota</taxon>
        <taxon>Metazoa</taxon>
        <taxon>Spiralia</taxon>
        <taxon>Gnathifera</taxon>
        <taxon>Rotifera</taxon>
        <taxon>Eurotatoria</taxon>
        <taxon>Bdelloidea</taxon>
        <taxon>Adinetida</taxon>
        <taxon>Adinetidae</taxon>
        <taxon>Adineta</taxon>
    </lineage>
</organism>
<feature type="domain" description="Metallo-beta-lactamase" evidence="2">
    <location>
        <begin position="80"/>
        <end position="257"/>
    </location>
</feature>
<dbReference type="Gene3D" id="3.60.15.10">
    <property type="entry name" value="Ribonuclease Z/Hydroxyacylglutathione hydrolase-like"/>
    <property type="match status" value="1"/>
</dbReference>
<protein>
    <recommendedName>
        <fullName evidence="2">Metallo-beta-lactamase domain-containing protein</fullName>
    </recommendedName>
</protein>
<accession>A0A815R5U1</accession>
<gene>
    <name evidence="3" type="ORF">VCS650_LOCUS40722</name>
</gene>
<dbReference type="EMBL" id="CAJNON010001580">
    <property type="protein sequence ID" value="CAF1472997.1"/>
    <property type="molecule type" value="Genomic_DNA"/>
</dbReference>
<reference evidence="3" key="1">
    <citation type="submission" date="2021-02" db="EMBL/GenBank/DDBJ databases">
        <authorList>
            <person name="Nowell W R."/>
        </authorList>
    </citation>
    <scope>NUCLEOTIDE SEQUENCE</scope>
</reference>
<evidence type="ECO:0000256" key="1">
    <source>
        <dbReference type="SAM" id="SignalP"/>
    </source>
</evidence>
<sequence length="575" mass="65593">MNNIHLLSVILIGIVSSHLNDPFVCPSGYSNYLPVKLPTSWINGSMNCFDKGATRPDLDIFPINNDTYILRENKCINYEAPFMYLLFSNDTVLLIDSGATVSFISLPIQQHVETLITHWCINNKKERADLELVVAHTHNHDDHTAGDVQFKYKLFTTIVNTSVEEVSRYFHLDNWPNTIGTYDLNNQRRLAIIPIPGHEDSAIAFYDCATGLLITGDSLLPGRLYIANFSANVESISRLVNFIESNRLNVTSILGAHIEMTQENTIDYPIGATYQPKERLLNMSLDQLHQLNNELQQQWKDGFSHRHKTYYDTFIFDPKPSELPPLPPNERMSVHGFILLPLDKLGYVWISHKPMFRAPHDFQLTFLALITNSTVNPLPLPTNITQINSQWTIQPEQWSLNNLINGNITEFRTKLYTGNFEQSGRYLCDVTVNIIRPLLTVVQLNESDVEPYQPLRYSSYLLSNSTATTDKQIHFYLLHQIRAQPDFDSIVHVVINPANCTSDINRSELNNLLQQNGNEWAFHGIDNEIGTRLTRASEFVRAQLLGDIYSTVCTMYVIAEIQCTMGPDFYDTCDV</sequence>
<feature type="signal peptide" evidence="1">
    <location>
        <begin position="1"/>
        <end position="17"/>
    </location>
</feature>
<name>A0A815R5U1_9BILA</name>
<keyword evidence="1" id="KW-0732">Signal</keyword>
<dbReference type="InterPro" id="IPR036866">
    <property type="entry name" value="RibonucZ/Hydroxyglut_hydro"/>
</dbReference>
<feature type="chain" id="PRO_5032431105" description="Metallo-beta-lactamase domain-containing protein" evidence="1">
    <location>
        <begin position="18"/>
        <end position="575"/>
    </location>
</feature>
<dbReference type="Pfam" id="PF00753">
    <property type="entry name" value="Lactamase_B"/>
    <property type="match status" value="1"/>
</dbReference>
<evidence type="ECO:0000313" key="3">
    <source>
        <dbReference type="EMBL" id="CAF1472997.1"/>
    </source>
</evidence>
<comment type="caution">
    <text evidence="3">The sequence shown here is derived from an EMBL/GenBank/DDBJ whole genome shotgun (WGS) entry which is preliminary data.</text>
</comment>